<name>A0A4Q7YA74_9ACTN</name>
<keyword evidence="3" id="KW-1185">Reference proteome</keyword>
<dbReference type="AlphaFoldDB" id="A0A4Q7YA74"/>
<dbReference type="EMBL" id="SHKV01000001">
    <property type="protein sequence ID" value="RZU33454.1"/>
    <property type="molecule type" value="Genomic_DNA"/>
</dbReference>
<gene>
    <name evidence="2" type="ORF">BKA19_3182</name>
</gene>
<sequence>MTGPCSCVAPGRRSSSLTGLRHGQSLLGGPAGMLEFGRDPKLSSVRRSGAGQVDDLTVGGYLRAASGELSGAVVSVTGVRPGRDEDVVVHHVID</sequence>
<evidence type="ECO:0000313" key="2">
    <source>
        <dbReference type="EMBL" id="RZU33454.1"/>
    </source>
</evidence>
<dbReference type="Proteomes" id="UP000292507">
    <property type="component" value="Unassembled WGS sequence"/>
</dbReference>
<feature type="region of interest" description="Disordered" evidence="1">
    <location>
        <begin position="1"/>
        <end position="20"/>
    </location>
</feature>
<accession>A0A4Q7YA74</accession>
<reference evidence="2 3" key="1">
    <citation type="submission" date="2019-02" db="EMBL/GenBank/DDBJ databases">
        <title>Sequencing the genomes of 1000 actinobacteria strains.</title>
        <authorList>
            <person name="Klenk H.-P."/>
        </authorList>
    </citation>
    <scope>NUCLEOTIDE SEQUENCE [LARGE SCALE GENOMIC DNA]</scope>
    <source>
        <strain evidence="2 3">DSM 44509</strain>
    </source>
</reference>
<organism evidence="2 3">
    <name type="scientific">Blastococcus saxobsidens</name>
    <dbReference type="NCBI Taxonomy" id="138336"/>
    <lineage>
        <taxon>Bacteria</taxon>
        <taxon>Bacillati</taxon>
        <taxon>Actinomycetota</taxon>
        <taxon>Actinomycetes</taxon>
        <taxon>Geodermatophilales</taxon>
        <taxon>Geodermatophilaceae</taxon>
        <taxon>Blastococcus</taxon>
    </lineage>
</organism>
<protein>
    <submittedName>
        <fullName evidence="2">Uncharacterized protein</fullName>
    </submittedName>
</protein>
<evidence type="ECO:0000256" key="1">
    <source>
        <dbReference type="SAM" id="MobiDB-lite"/>
    </source>
</evidence>
<evidence type="ECO:0000313" key="3">
    <source>
        <dbReference type="Proteomes" id="UP000292507"/>
    </source>
</evidence>
<proteinExistence type="predicted"/>
<comment type="caution">
    <text evidence="2">The sequence shown here is derived from an EMBL/GenBank/DDBJ whole genome shotgun (WGS) entry which is preliminary data.</text>
</comment>